<organism evidence="2 3">
    <name type="scientific">Owenia fusiformis</name>
    <name type="common">Polychaete worm</name>
    <dbReference type="NCBI Taxonomy" id="6347"/>
    <lineage>
        <taxon>Eukaryota</taxon>
        <taxon>Metazoa</taxon>
        <taxon>Spiralia</taxon>
        <taxon>Lophotrochozoa</taxon>
        <taxon>Annelida</taxon>
        <taxon>Polychaeta</taxon>
        <taxon>Sedentaria</taxon>
        <taxon>Canalipalpata</taxon>
        <taxon>Sabellida</taxon>
        <taxon>Oweniida</taxon>
        <taxon>Oweniidae</taxon>
        <taxon>Owenia</taxon>
    </lineage>
</organism>
<proteinExistence type="predicted"/>
<accession>A0A8J1XQ70</accession>
<comment type="caution">
    <text evidence="2">The sequence shown here is derived from an EMBL/GenBank/DDBJ whole genome shotgun (WGS) entry which is preliminary data.</text>
</comment>
<evidence type="ECO:0000313" key="3">
    <source>
        <dbReference type="Proteomes" id="UP000749559"/>
    </source>
</evidence>
<reference evidence="2" key="1">
    <citation type="submission" date="2022-03" db="EMBL/GenBank/DDBJ databases">
        <authorList>
            <person name="Martin C."/>
        </authorList>
    </citation>
    <scope>NUCLEOTIDE SEQUENCE</scope>
</reference>
<dbReference type="PANTHER" id="PTHR33562">
    <property type="entry name" value="ATILLA, ISOFORM B-RELATED-RELATED"/>
    <property type="match status" value="1"/>
</dbReference>
<gene>
    <name evidence="2" type="ORF">OFUS_LOCUS26271</name>
</gene>
<evidence type="ECO:0000256" key="1">
    <source>
        <dbReference type="ARBA" id="ARBA00022729"/>
    </source>
</evidence>
<dbReference type="AlphaFoldDB" id="A0A8J1XQ70"/>
<dbReference type="InterPro" id="IPR050975">
    <property type="entry name" value="Sleep_regulator"/>
</dbReference>
<evidence type="ECO:0000313" key="2">
    <source>
        <dbReference type="EMBL" id="CAH1802606.1"/>
    </source>
</evidence>
<dbReference type="EMBL" id="CAIIXF020000012">
    <property type="protein sequence ID" value="CAH1802606.1"/>
    <property type="molecule type" value="Genomic_DNA"/>
</dbReference>
<name>A0A8J1XQ70_OWEFU</name>
<protein>
    <submittedName>
        <fullName evidence="2">Uncharacterized protein</fullName>
    </submittedName>
</protein>
<keyword evidence="1" id="KW-0732">Signal</keyword>
<sequence length="145" mass="15053">MALLQMNILIGSLMLLSSYLAVVHGLQCFSCTTIDNEAPCGDAKFDLTVVVGNTTCNAASNCCEGRYCTKSKGLSLGITTITRGCANAGPSDTAIATPSCKNTKASSSGVEIESWRCSCTGSDYCNSGTTMTPSIVIFIIATLII</sequence>
<dbReference type="Proteomes" id="UP000749559">
    <property type="component" value="Unassembled WGS sequence"/>
</dbReference>
<keyword evidence="3" id="KW-1185">Reference proteome</keyword>